<dbReference type="SMART" id="SM00749">
    <property type="entry name" value="BON"/>
    <property type="match status" value="1"/>
</dbReference>
<gene>
    <name evidence="3" type="ORF">GNZ13_25100</name>
</gene>
<evidence type="ECO:0000256" key="1">
    <source>
        <dbReference type="SAM" id="SignalP"/>
    </source>
</evidence>
<keyword evidence="1" id="KW-0732">Signal</keyword>
<dbReference type="EMBL" id="WOEZ01000139">
    <property type="protein sequence ID" value="NPT57752.1"/>
    <property type="molecule type" value="Genomic_DNA"/>
</dbReference>
<dbReference type="AlphaFoldDB" id="A0A972NTU0"/>
<dbReference type="PANTHER" id="PTHR34606">
    <property type="entry name" value="BON DOMAIN-CONTAINING PROTEIN"/>
    <property type="match status" value="1"/>
</dbReference>
<dbReference type="Pfam" id="PF04972">
    <property type="entry name" value="BON"/>
    <property type="match status" value="1"/>
</dbReference>
<reference evidence="3 4" key="1">
    <citation type="submission" date="2019-11" db="EMBL/GenBank/DDBJ databases">
        <title>Metabolism of dissolved organic matter in forest soils.</title>
        <authorList>
            <person name="Cyle K.T."/>
            <person name="Wilhelm R.C."/>
            <person name="Martinez C.E."/>
        </authorList>
    </citation>
    <scope>NUCLEOTIDE SEQUENCE [LARGE SCALE GENOMIC DNA]</scope>
    <source>
        <strain evidence="3 4">5N</strain>
    </source>
</reference>
<dbReference type="PANTHER" id="PTHR34606:SF15">
    <property type="entry name" value="BON DOMAIN-CONTAINING PROTEIN"/>
    <property type="match status" value="1"/>
</dbReference>
<comment type="caution">
    <text evidence="3">The sequence shown here is derived from an EMBL/GenBank/DDBJ whole genome shotgun (WGS) entry which is preliminary data.</text>
</comment>
<evidence type="ECO:0000313" key="4">
    <source>
        <dbReference type="Proteomes" id="UP000655523"/>
    </source>
</evidence>
<dbReference type="PROSITE" id="PS50914">
    <property type="entry name" value="BON"/>
    <property type="match status" value="1"/>
</dbReference>
<sequence length="124" mass="12404">MKKATVLKLAASGMFALASISAWAQSSQTAAASTGSAKAASAGVDAKAAKRANRELARQVRTAIAKEKSIDAANISVKAKGGAVTLYGTVPAASQIDTAASVAKTVPGVTSVKNQIAIQQTFGQ</sequence>
<organism evidence="3 4">
    <name type="scientific">Paraburkholderia elongata</name>
    <dbReference type="NCBI Taxonomy" id="2675747"/>
    <lineage>
        <taxon>Bacteria</taxon>
        <taxon>Pseudomonadati</taxon>
        <taxon>Pseudomonadota</taxon>
        <taxon>Betaproteobacteria</taxon>
        <taxon>Burkholderiales</taxon>
        <taxon>Burkholderiaceae</taxon>
        <taxon>Paraburkholderia</taxon>
    </lineage>
</organism>
<dbReference type="Gene3D" id="3.30.1340.30">
    <property type="match status" value="1"/>
</dbReference>
<feature type="signal peptide" evidence="1">
    <location>
        <begin position="1"/>
        <end position="24"/>
    </location>
</feature>
<name>A0A972NTU0_9BURK</name>
<evidence type="ECO:0000259" key="2">
    <source>
        <dbReference type="PROSITE" id="PS50914"/>
    </source>
</evidence>
<dbReference type="RefSeq" id="WP_172169357.1">
    <property type="nucleotide sequence ID" value="NZ_WOEZ01000139.1"/>
</dbReference>
<feature type="chain" id="PRO_5036685549" evidence="1">
    <location>
        <begin position="25"/>
        <end position="124"/>
    </location>
</feature>
<evidence type="ECO:0000313" key="3">
    <source>
        <dbReference type="EMBL" id="NPT57752.1"/>
    </source>
</evidence>
<dbReference type="InterPro" id="IPR007055">
    <property type="entry name" value="BON_dom"/>
</dbReference>
<protein>
    <submittedName>
        <fullName evidence="3">BON domain-containing protein</fullName>
    </submittedName>
</protein>
<accession>A0A972NTU0</accession>
<dbReference type="InterPro" id="IPR014004">
    <property type="entry name" value="Transpt-assoc_nodulatn_dom_bac"/>
</dbReference>
<proteinExistence type="predicted"/>
<dbReference type="InterPro" id="IPR051686">
    <property type="entry name" value="Lipoprotein_DolP"/>
</dbReference>
<dbReference type="Proteomes" id="UP000655523">
    <property type="component" value="Unassembled WGS sequence"/>
</dbReference>
<keyword evidence="4" id="KW-1185">Reference proteome</keyword>
<feature type="domain" description="BON" evidence="2">
    <location>
        <begin position="52"/>
        <end position="120"/>
    </location>
</feature>